<protein>
    <recommendedName>
        <fullName evidence="3">Winged helix-turn-helix domain-containing protein</fullName>
    </recommendedName>
</protein>
<evidence type="ECO:0008006" key="3">
    <source>
        <dbReference type="Google" id="ProtNLM"/>
    </source>
</evidence>
<comment type="caution">
    <text evidence="1">The sequence shown here is derived from an EMBL/GenBank/DDBJ whole genome shotgun (WGS) entry which is preliminary data.</text>
</comment>
<dbReference type="AlphaFoldDB" id="A0A0S8FXP1"/>
<dbReference type="InterPro" id="IPR009351">
    <property type="entry name" value="AlkZ-like"/>
</dbReference>
<name>A0A0S8FXP1_UNCW3</name>
<sequence>MARQRTRLKLSKDKARRFSLKRQLLADSEPAKGKLGALRIIEKLGYIQIDTINVIERAHHVVLRTRLPDYKQEYLHQLLARDKKIFEYWAHAASFIPMRDYRFYLPTIRRKPKPGSWSDEWTKKSRRLIKDVLKRIEKEGPLTPSDFGDVKNRKRGTWWDWKPAKAALEVLFWRGELMIKERRNFQRVYDLAERVLPKNVNRALPNEEEEKTFFIKRALGAFGIATVQNANRYIGVSGRLDKWFDIMKDTGEVSEVAIEGLSRPYYVLKNDLQSLLNHKPRVDNRVYLLSPFDNSIILRDRTKALFDFEYSLECYVPRDQRKYGYFSLPILWRGRLVGRVDPKADRQGKVLIINNLHLEKTLGEYNAFITALAVALNNFARFNACGHVALSKQIPLRIARKLSSLLS</sequence>
<dbReference type="PANTHER" id="PTHR30528:SF0">
    <property type="entry name" value="CYTOPLASMIC PROTEIN"/>
    <property type="match status" value="1"/>
</dbReference>
<dbReference type="STRING" id="1703779.AMJ83_01525"/>
<evidence type="ECO:0000313" key="1">
    <source>
        <dbReference type="EMBL" id="KPK64874.1"/>
    </source>
</evidence>
<organism evidence="1 2">
    <name type="scientific">candidate division WOR_3 bacterium SM23_42</name>
    <dbReference type="NCBI Taxonomy" id="1703779"/>
    <lineage>
        <taxon>Bacteria</taxon>
        <taxon>Bacteria division WOR-3</taxon>
    </lineage>
</organism>
<dbReference type="PANTHER" id="PTHR30528">
    <property type="entry name" value="CYTOPLASMIC PROTEIN"/>
    <property type="match status" value="1"/>
</dbReference>
<dbReference type="Pfam" id="PF06224">
    <property type="entry name" value="AlkZ-like"/>
    <property type="match status" value="1"/>
</dbReference>
<dbReference type="Proteomes" id="UP000051373">
    <property type="component" value="Unassembled WGS sequence"/>
</dbReference>
<dbReference type="PATRIC" id="fig|1703779.3.peg.386"/>
<dbReference type="EMBL" id="LJUJ01000001">
    <property type="protein sequence ID" value="KPK64874.1"/>
    <property type="molecule type" value="Genomic_DNA"/>
</dbReference>
<evidence type="ECO:0000313" key="2">
    <source>
        <dbReference type="Proteomes" id="UP000051373"/>
    </source>
</evidence>
<accession>A0A0S8FXP1</accession>
<gene>
    <name evidence="1" type="ORF">AMJ83_01525</name>
</gene>
<reference evidence="1 2" key="1">
    <citation type="journal article" date="2015" name="Microbiome">
        <title>Genomic resolution of linkages in carbon, nitrogen, and sulfur cycling among widespread estuary sediment bacteria.</title>
        <authorList>
            <person name="Baker B.J."/>
            <person name="Lazar C.S."/>
            <person name="Teske A.P."/>
            <person name="Dick G.J."/>
        </authorList>
    </citation>
    <scope>NUCLEOTIDE SEQUENCE [LARGE SCALE GENOMIC DNA]</scope>
    <source>
        <strain evidence="1">SM23_42</strain>
    </source>
</reference>
<proteinExistence type="predicted"/>